<evidence type="ECO:0000256" key="5">
    <source>
        <dbReference type="ARBA" id="ARBA00023027"/>
    </source>
</evidence>
<dbReference type="InterPro" id="IPR006037">
    <property type="entry name" value="RCK_C"/>
</dbReference>
<evidence type="ECO:0000256" key="1">
    <source>
        <dbReference type="ARBA" id="ARBA00017378"/>
    </source>
</evidence>
<dbReference type="PROSITE" id="PS51201">
    <property type="entry name" value="RCK_N"/>
    <property type="match status" value="1"/>
</dbReference>
<dbReference type="InterPro" id="IPR003148">
    <property type="entry name" value="RCK_N"/>
</dbReference>
<feature type="domain" description="RCK N-terminal" evidence="7">
    <location>
        <begin position="1"/>
        <end position="119"/>
    </location>
</feature>
<dbReference type="GO" id="GO:0015079">
    <property type="term" value="F:potassium ion transmembrane transporter activity"/>
    <property type="evidence" value="ECO:0007669"/>
    <property type="project" value="InterPro"/>
</dbReference>
<dbReference type="Gene3D" id="3.40.50.720">
    <property type="entry name" value="NAD(P)-binding Rossmann-like Domain"/>
    <property type="match status" value="1"/>
</dbReference>
<dbReference type="PRINTS" id="PR00335">
    <property type="entry name" value="KUPTAKETRKA"/>
</dbReference>
<dbReference type="SUPFAM" id="SSF51735">
    <property type="entry name" value="NAD(P)-binding Rossmann-fold domains"/>
    <property type="match status" value="1"/>
</dbReference>
<name>A0A7S7M9N0_9ACTN</name>
<keyword evidence="6" id="KW-0406">Ion transport</keyword>
<evidence type="ECO:0000256" key="2">
    <source>
        <dbReference type="ARBA" id="ARBA00022448"/>
    </source>
</evidence>
<keyword evidence="4" id="KW-0630">Potassium</keyword>
<dbReference type="Pfam" id="PF02080">
    <property type="entry name" value="TrkA_C"/>
    <property type="match status" value="1"/>
</dbReference>
<dbReference type="InterPro" id="IPR050721">
    <property type="entry name" value="Trk_Ktr_HKT_K-transport"/>
</dbReference>
<dbReference type="Gene3D" id="3.30.70.1450">
    <property type="entry name" value="Regulator of K+ conductance, C-terminal domain"/>
    <property type="match status" value="1"/>
</dbReference>
<protein>
    <recommendedName>
        <fullName evidence="1">Trk system potassium uptake protein TrkA</fullName>
    </recommendedName>
</protein>
<dbReference type="Proteomes" id="UP000593735">
    <property type="component" value="Chromosome"/>
</dbReference>
<evidence type="ECO:0000256" key="3">
    <source>
        <dbReference type="ARBA" id="ARBA00022538"/>
    </source>
</evidence>
<dbReference type="GO" id="GO:0005886">
    <property type="term" value="C:plasma membrane"/>
    <property type="evidence" value="ECO:0007669"/>
    <property type="project" value="InterPro"/>
</dbReference>
<keyword evidence="5" id="KW-0520">NAD</keyword>
<evidence type="ECO:0000313" key="10">
    <source>
        <dbReference type="Proteomes" id="UP000593735"/>
    </source>
</evidence>
<evidence type="ECO:0000256" key="4">
    <source>
        <dbReference type="ARBA" id="ARBA00022958"/>
    </source>
</evidence>
<gene>
    <name evidence="9" type="ORF">INP52_03725</name>
</gene>
<sequence>MNIIIVGGGQTGSYLASLLGGDGHVVHVVEQRRGQVTRLEGALGAGVVVCGNGSDAATLEAAGILTADVVVAVTGADEVNLVVSMLAKMEYGVQRVIARVNNPRNSWMFTPGMGVDVGVNQADILARFVREGLDLKDVYTLMRLGLGSQEHAIVQVEVRPGSRACGHMIKDVELPDQTVLVAVERGDEILIPNGDTVLAESDSVIAFTDGAGREKIHRAFS</sequence>
<dbReference type="AlphaFoldDB" id="A0A7S7M9N0"/>
<proteinExistence type="predicted"/>
<feature type="domain" description="RCK C-terminal" evidence="8">
    <location>
        <begin position="141"/>
        <end position="221"/>
    </location>
</feature>
<evidence type="ECO:0000259" key="7">
    <source>
        <dbReference type="PROSITE" id="PS51201"/>
    </source>
</evidence>
<dbReference type="InterPro" id="IPR036291">
    <property type="entry name" value="NAD(P)-bd_dom_sf"/>
</dbReference>
<dbReference type="PANTHER" id="PTHR43833:SF5">
    <property type="entry name" value="TRK SYSTEM POTASSIUM UPTAKE PROTEIN TRKA"/>
    <property type="match status" value="1"/>
</dbReference>
<keyword evidence="3" id="KW-0633">Potassium transport</keyword>
<evidence type="ECO:0000313" key="9">
    <source>
        <dbReference type="EMBL" id="QOY61311.1"/>
    </source>
</evidence>
<dbReference type="EMBL" id="CP063767">
    <property type="protein sequence ID" value="QOY61311.1"/>
    <property type="molecule type" value="Genomic_DNA"/>
</dbReference>
<dbReference type="Pfam" id="PF02254">
    <property type="entry name" value="TrkA_N"/>
    <property type="match status" value="1"/>
</dbReference>
<dbReference type="KEGG" id="tio:INP52_03725"/>
<dbReference type="RefSeq" id="WP_194372523.1">
    <property type="nucleotide sequence ID" value="NZ_CP063767.1"/>
</dbReference>
<dbReference type="SUPFAM" id="SSF116726">
    <property type="entry name" value="TrkA C-terminal domain-like"/>
    <property type="match status" value="1"/>
</dbReference>
<dbReference type="PANTHER" id="PTHR43833">
    <property type="entry name" value="POTASSIUM CHANNEL PROTEIN 2-RELATED-RELATED"/>
    <property type="match status" value="1"/>
</dbReference>
<accession>A0A7S7M9N0</accession>
<organism evidence="9 10">
    <name type="scientific">Thermophilibacter immobilis</name>
    <dbReference type="NCBI Taxonomy" id="2779519"/>
    <lineage>
        <taxon>Bacteria</taxon>
        <taxon>Bacillati</taxon>
        <taxon>Actinomycetota</taxon>
        <taxon>Coriobacteriia</taxon>
        <taxon>Coriobacteriales</taxon>
        <taxon>Atopobiaceae</taxon>
        <taxon>Thermophilibacter</taxon>
    </lineage>
</organism>
<keyword evidence="2" id="KW-0813">Transport</keyword>
<dbReference type="PROSITE" id="PS51202">
    <property type="entry name" value="RCK_C"/>
    <property type="match status" value="1"/>
</dbReference>
<reference evidence="9 10" key="1">
    <citation type="submission" date="2020-10" db="EMBL/GenBank/DDBJ databases">
        <title>Olsenella immobilis sp.nov., isolated from the mud in a fermentation cellar used for the production of Chinese strong-flavoured liquor.</title>
        <authorList>
            <person name="Lu L."/>
        </authorList>
    </citation>
    <scope>NUCLEOTIDE SEQUENCE [LARGE SCALE GENOMIC DNA]</scope>
    <source>
        <strain evidence="9 10">LZLJ-2</strain>
    </source>
</reference>
<evidence type="ECO:0000256" key="6">
    <source>
        <dbReference type="ARBA" id="ARBA00023065"/>
    </source>
</evidence>
<evidence type="ECO:0000259" key="8">
    <source>
        <dbReference type="PROSITE" id="PS51202"/>
    </source>
</evidence>
<dbReference type="InterPro" id="IPR006036">
    <property type="entry name" value="K_uptake_TrkA"/>
</dbReference>
<dbReference type="InterPro" id="IPR036721">
    <property type="entry name" value="RCK_C_sf"/>
</dbReference>
<keyword evidence="10" id="KW-1185">Reference proteome</keyword>